<dbReference type="EMBL" id="JAYKXP010000011">
    <property type="protein sequence ID" value="KAK7052938.1"/>
    <property type="molecule type" value="Genomic_DNA"/>
</dbReference>
<protein>
    <recommendedName>
        <fullName evidence="3">F-box domain-containing protein</fullName>
    </recommendedName>
</protein>
<gene>
    <name evidence="1" type="ORF">VNI00_004258</name>
</gene>
<organism evidence="1 2">
    <name type="scientific">Paramarasmius palmivorus</name>
    <dbReference type="NCBI Taxonomy" id="297713"/>
    <lineage>
        <taxon>Eukaryota</taxon>
        <taxon>Fungi</taxon>
        <taxon>Dikarya</taxon>
        <taxon>Basidiomycota</taxon>
        <taxon>Agaricomycotina</taxon>
        <taxon>Agaricomycetes</taxon>
        <taxon>Agaricomycetidae</taxon>
        <taxon>Agaricales</taxon>
        <taxon>Marasmiineae</taxon>
        <taxon>Marasmiaceae</taxon>
        <taxon>Paramarasmius</taxon>
    </lineage>
</organism>
<proteinExistence type="predicted"/>
<accession>A0AAW0DNX3</accession>
<evidence type="ECO:0000313" key="1">
    <source>
        <dbReference type="EMBL" id="KAK7052938.1"/>
    </source>
</evidence>
<evidence type="ECO:0000313" key="2">
    <source>
        <dbReference type="Proteomes" id="UP001383192"/>
    </source>
</evidence>
<keyword evidence="2" id="KW-1185">Reference proteome</keyword>
<reference evidence="1 2" key="1">
    <citation type="submission" date="2024-01" db="EMBL/GenBank/DDBJ databases">
        <title>A draft genome for a cacao thread blight-causing isolate of Paramarasmius palmivorus.</title>
        <authorList>
            <person name="Baruah I.K."/>
            <person name="Bukari Y."/>
            <person name="Amoako-Attah I."/>
            <person name="Meinhardt L.W."/>
            <person name="Bailey B.A."/>
            <person name="Cohen S.P."/>
        </authorList>
    </citation>
    <scope>NUCLEOTIDE SEQUENCE [LARGE SCALE GENOMIC DNA]</scope>
    <source>
        <strain evidence="1 2">GH-12</strain>
    </source>
</reference>
<dbReference type="Proteomes" id="UP001383192">
    <property type="component" value="Unassembled WGS sequence"/>
</dbReference>
<dbReference type="AlphaFoldDB" id="A0AAW0DNX3"/>
<comment type="caution">
    <text evidence="1">The sequence shown here is derived from an EMBL/GenBank/DDBJ whole genome shotgun (WGS) entry which is preliminary data.</text>
</comment>
<evidence type="ECO:0008006" key="3">
    <source>
        <dbReference type="Google" id="ProtNLM"/>
    </source>
</evidence>
<name>A0AAW0DNX3_9AGAR</name>
<sequence>MPVQLPQEVLEIILENLHFDCQSLRQCALVAHCLLAVAQRILFRTIYLVDVGKGRGGTDTFDKFHRLLEHSPHLAKYTTELTLLLYPPRWDREFSKHPLSHIVPKLHSMKWLSLFLGDMDNPITLHRLSTLLGGRSFPKLRSMVFVFLFLASMEDLFRICEWLAEGGGLKELQFENICVSNPTSSLNMVSNSVGLPRAVHLENLVVTRFQTSKELDVFLGWAVSSGSCLRFGNLRELTVGDFTEQSSEHLLRILDTARASIRRVNFDSDVPCLSSIPFDNFHALRTVSCCLVVHRPSSLNEWCNVLTQTKTLQLDSFIIHVKTHQRSAQEPWQGFADHQWKDLEAVVVNGTRCRQLEIQIYISSTKLDIGVLKGCFPLSHTRGHIAGESWSRSREYS</sequence>